<proteinExistence type="inferred from homology"/>
<keyword evidence="6 10" id="KW-0067">ATP-binding</keyword>
<evidence type="ECO:0000313" key="13">
    <source>
        <dbReference type="EMBL" id="KZT10504.1"/>
    </source>
</evidence>
<dbReference type="InterPro" id="IPR017441">
    <property type="entry name" value="Protein_kinase_ATP_BS"/>
</dbReference>
<dbReference type="EC" id="2.7.11.1" evidence="1"/>
<dbReference type="GO" id="GO:0005524">
    <property type="term" value="F:ATP binding"/>
    <property type="evidence" value="ECO:0007669"/>
    <property type="project" value="UniProtKB-UniRule"/>
</dbReference>
<feature type="region of interest" description="Disordered" evidence="11">
    <location>
        <begin position="581"/>
        <end position="603"/>
    </location>
</feature>
<evidence type="ECO:0000256" key="10">
    <source>
        <dbReference type="PROSITE-ProRule" id="PRU10141"/>
    </source>
</evidence>
<keyword evidence="14" id="KW-1185">Reference proteome</keyword>
<comment type="catalytic activity">
    <reaction evidence="9">
        <text>L-seryl-[protein] + ATP = O-phospho-L-seryl-[protein] + ADP + H(+)</text>
        <dbReference type="Rhea" id="RHEA:17989"/>
        <dbReference type="Rhea" id="RHEA-COMP:9863"/>
        <dbReference type="Rhea" id="RHEA-COMP:11604"/>
        <dbReference type="ChEBI" id="CHEBI:15378"/>
        <dbReference type="ChEBI" id="CHEBI:29999"/>
        <dbReference type="ChEBI" id="CHEBI:30616"/>
        <dbReference type="ChEBI" id="CHEBI:83421"/>
        <dbReference type="ChEBI" id="CHEBI:456216"/>
        <dbReference type="EC" id="2.7.11.1"/>
    </reaction>
</comment>
<dbReference type="EMBL" id="KV427609">
    <property type="protein sequence ID" value="KZT10504.1"/>
    <property type="molecule type" value="Genomic_DNA"/>
</dbReference>
<dbReference type="PROSITE" id="PS50011">
    <property type="entry name" value="PROTEIN_KINASE_DOM"/>
    <property type="match status" value="1"/>
</dbReference>
<keyword evidence="5 13" id="KW-0418">Kinase</keyword>
<dbReference type="Gene3D" id="1.10.510.10">
    <property type="entry name" value="Transferase(Phosphotransferase) domain 1"/>
    <property type="match status" value="1"/>
</dbReference>
<gene>
    <name evidence="13" type="ORF">LAESUDRAFT_721881</name>
</gene>
<dbReference type="PANTHER" id="PTHR11042">
    <property type="entry name" value="EUKARYOTIC TRANSLATION INITIATION FACTOR 2-ALPHA KINASE EIF2-ALPHA KINASE -RELATED"/>
    <property type="match status" value="1"/>
</dbReference>
<dbReference type="InterPro" id="IPR011009">
    <property type="entry name" value="Kinase-like_dom_sf"/>
</dbReference>
<dbReference type="STRING" id="1314785.A0A165GL66"/>
<evidence type="ECO:0000313" key="14">
    <source>
        <dbReference type="Proteomes" id="UP000076871"/>
    </source>
</evidence>
<dbReference type="CDD" id="cd00180">
    <property type="entry name" value="PKc"/>
    <property type="match status" value="1"/>
</dbReference>
<dbReference type="PROSITE" id="PS00107">
    <property type="entry name" value="PROTEIN_KINASE_ATP"/>
    <property type="match status" value="1"/>
</dbReference>
<feature type="compositionally biased region" description="Low complexity" evidence="11">
    <location>
        <begin position="412"/>
        <end position="423"/>
    </location>
</feature>
<dbReference type="InterPro" id="IPR000719">
    <property type="entry name" value="Prot_kinase_dom"/>
</dbReference>
<evidence type="ECO:0000256" key="11">
    <source>
        <dbReference type="SAM" id="MobiDB-lite"/>
    </source>
</evidence>
<dbReference type="OrthoDB" id="1405469at2759"/>
<protein>
    <recommendedName>
        <fullName evidence="1">non-specific serine/threonine protein kinase</fullName>
        <ecNumber evidence="1">2.7.11.1</ecNumber>
    </recommendedName>
</protein>
<dbReference type="FunFam" id="3.30.200.20:FF:000306">
    <property type="entry name" value="IKS protein kinase"/>
    <property type="match status" value="1"/>
</dbReference>
<evidence type="ECO:0000256" key="9">
    <source>
        <dbReference type="ARBA" id="ARBA00048679"/>
    </source>
</evidence>
<dbReference type="SMART" id="SM00220">
    <property type="entry name" value="S_TKc"/>
    <property type="match status" value="1"/>
</dbReference>
<dbReference type="GO" id="GO:0005737">
    <property type="term" value="C:cytoplasm"/>
    <property type="evidence" value="ECO:0007669"/>
    <property type="project" value="TreeGrafter"/>
</dbReference>
<dbReference type="PROSITE" id="PS00108">
    <property type="entry name" value="PROTEIN_KINASE_ST"/>
    <property type="match status" value="1"/>
</dbReference>
<organism evidence="13 14">
    <name type="scientific">Laetiporus sulphureus 93-53</name>
    <dbReference type="NCBI Taxonomy" id="1314785"/>
    <lineage>
        <taxon>Eukaryota</taxon>
        <taxon>Fungi</taxon>
        <taxon>Dikarya</taxon>
        <taxon>Basidiomycota</taxon>
        <taxon>Agaricomycotina</taxon>
        <taxon>Agaricomycetes</taxon>
        <taxon>Polyporales</taxon>
        <taxon>Laetiporus</taxon>
    </lineage>
</organism>
<feature type="binding site" evidence="10">
    <location>
        <position position="187"/>
    </location>
    <ligand>
        <name>ATP</name>
        <dbReference type="ChEBI" id="CHEBI:30616"/>
    </ligand>
</feature>
<evidence type="ECO:0000256" key="3">
    <source>
        <dbReference type="ARBA" id="ARBA00022679"/>
    </source>
</evidence>
<evidence type="ECO:0000256" key="5">
    <source>
        <dbReference type="ARBA" id="ARBA00022777"/>
    </source>
</evidence>
<dbReference type="InterPro" id="IPR008271">
    <property type="entry name" value="Ser/Thr_kinase_AS"/>
</dbReference>
<evidence type="ECO:0000256" key="4">
    <source>
        <dbReference type="ARBA" id="ARBA00022741"/>
    </source>
</evidence>
<dbReference type="RefSeq" id="XP_040768244.1">
    <property type="nucleotide sequence ID" value="XM_040908092.1"/>
</dbReference>
<feature type="region of interest" description="Disordered" evidence="11">
    <location>
        <begin position="112"/>
        <end position="138"/>
    </location>
</feature>
<dbReference type="Gene3D" id="3.30.200.20">
    <property type="entry name" value="Phosphorylase Kinase, domain 1"/>
    <property type="match status" value="1"/>
</dbReference>
<evidence type="ECO:0000259" key="12">
    <source>
        <dbReference type="PROSITE" id="PS50011"/>
    </source>
</evidence>
<name>A0A165GL66_9APHY</name>
<dbReference type="InterPro" id="IPR050339">
    <property type="entry name" value="CC_SR_Kinase"/>
</dbReference>
<keyword evidence="3" id="KW-0808">Transferase</keyword>
<feature type="region of interest" description="Disordered" evidence="11">
    <location>
        <begin position="266"/>
        <end position="294"/>
    </location>
</feature>
<dbReference type="SUPFAM" id="SSF56112">
    <property type="entry name" value="Protein kinase-like (PK-like)"/>
    <property type="match status" value="1"/>
</dbReference>
<accession>A0A165GL66</accession>
<evidence type="ECO:0000256" key="2">
    <source>
        <dbReference type="ARBA" id="ARBA00022527"/>
    </source>
</evidence>
<dbReference type="Proteomes" id="UP000076871">
    <property type="component" value="Unassembled WGS sequence"/>
</dbReference>
<dbReference type="Pfam" id="PF00069">
    <property type="entry name" value="Pkinase"/>
    <property type="match status" value="2"/>
</dbReference>
<comment type="similarity">
    <text evidence="7">Belongs to the protein kinase superfamily. Ser/Thr protein kinase family. GCN2 subfamily.</text>
</comment>
<keyword evidence="2" id="KW-0723">Serine/threonine-protein kinase</keyword>
<dbReference type="GeneID" id="63825121"/>
<sequence>MFDESEPPSPSSALVALAPLDPEWQPILHVSNQVVLYNATSHALSVRTHSGSGLVRSRRGSRCPYCNRLLPTEHHAEQDAEGALNSEFEGEKMGSPRSRVPNYFQLLEVANESASRPATPQETRSIPGASTGTGSRQGVFRKESMAEGYFKAFFKEEGRLGMGANGSVFLCQHVLDGNTLGHFAVKKIAVGQSHSYLLNILREVRLLERLHHPNIITYHHTWLEMCQFSSFGPQVPTLHVLMQWAEGGSLDDFIESRLGRRANLPHVHAGKSASQTDFPASEASPSPDAGPQSRTARIRAFRQLQRAAPADRERLKRELGLSAGGAAIGKAPADWKAVHLLSAEEVRGLFGDIVSGLAFLHEKSILHLDLKPGNVLLTWDEGRLIPRAMLSDFGTSQDMLKSRARSGNTGTLEYSSPESLPSPSGVLSQVDSKSDMWSLGMILHKLLFFKLPYPHASDGMADDREDGKEIADALEREVQTYTGFRSSSALVTSFESRRLPPEYLLLLESLLNINPSARPSAERVLGALREGRLDPISPIPVRQGSLIPVPLRRMFHSAASLMSAPESELELQGSPALHAHVSQEPEGSNAPSPMAAPPEPEGAVYEKRVGKTPLLSIPISVIPPLTTNGVWTRTIQVGKKQVHVRIPRIVWLRTVKAAFLVVKVLSISHMCPDGALHPLITTIILALAVMDTWFDGLGPTLVLALLHVSLVKLACWGGRCCV</sequence>
<dbReference type="AlphaFoldDB" id="A0A165GL66"/>
<feature type="domain" description="Protein kinase" evidence="12">
    <location>
        <begin position="154"/>
        <end position="533"/>
    </location>
</feature>
<dbReference type="InParanoid" id="A0A165GL66"/>
<evidence type="ECO:0000256" key="1">
    <source>
        <dbReference type="ARBA" id="ARBA00012513"/>
    </source>
</evidence>
<evidence type="ECO:0000256" key="7">
    <source>
        <dbReference type="ARBA" id="ARBA00037982"/>
    </source>
</evidence>
<dbReference type="GO" id="GO:0005634">
    <property type="term" value="C:nucleus"/>
    <property type="evidence" value="ECO:0007669"/>
    <property type="project" value="TreeGrafter"/>
</dbReference>
<evidence type="ECO:0000256" key="6">
    <source>
        <dbReference type="ARBA" id="ARBA00022840"/>
    </source>
</evidence>
<dbReference type="GO" id="GO:0004674">
    <property type="term" value="F:protein serine/threonine kinase activity"/>
    <property type="evidence" value="ECO:0007669"/>
    <property type="project" value="UniProtKB-KW"/>
</dbReference>
<feature type="region of interest" description="Disordered" evidence="11">
    <location>
        <begin position="404"/>
        <end position="423"/>
    </location>
</feature>
<feature type="compositionally biased region" description="Polar residues" evidence="11">
    <location>
        <begin position="112"/>
        <end position="136"/>
    </location>
</feature>
<evidence type="ECO:0000256" key="8">
    <source>
        <dbReference type="ARBA" id="ARBA00047899"/>
    </source>
</evidence>
<dbReference type="PANTHER" id="PTHR11042:SF138">
    <property type="entry name" value="SERINE_THREONINE-PROTEIN KINASE IKS1-RELATED"/>
    <property type="match status" value="1"/>
</dbReference>
<reference evidence="13 14" key="1">
    <citation type="journal article" date="2016" name="Mol. Biol. Evol.">
        <title>Comparative Genomics of Early-Diverging Mushroom-Forming Fungi Provides Insights into the Origins of Lignocellulose Decay Capabilities.</title>
        <authorList>
            <person name="Nagy L.G."/>
            <person name="Riley R."/>
            <person name="Tritt A."/>
            <person name="Adam C."/>
            <person name="Daum C."/>
            <person name="Floudas D."/>
            <person name="Sun H."/>
            <person name="Yadav J.S."/>
            <person name="Pangilinan J."/>
            <person name="Larsson K.H."/>
            <person name="Matsuura K."/>
            <person name="Barry K."/>
            <person name="Labutti K."/>
            <person name="Kuo R."/>
            <person name="Ohm R.A."/>
            <person name="Bhattacharya S.S."/>
            <person name="Shirouzu T."/>
            <person name="Yoshinaga Y."/>
            <person name="Martin F.M."/>
            <person name="Grigoriev I.V."/>
            <person name="Hibbett D.S."/>
        </authorList>
    </citation>
    <scope>NUCLEOTIDE SEQUENCE [LARGE SCALE GENOMIC DNA]</scope>
    <source>
        <strain evidence="13 14">93-53</strain>
    </source>
</reference>
<comment type="catalytic activity">
    <reaction evidence="8">
        <text>L-threonyl-[protein] + ATP = O-phospho-L-threonyl-[protein] + ADP + H(+)</text>
        <dbReference type="Rhea" id="RHEA:46608"/>
        <dbReference type="Rhea" id="RHEA-COMP:11060"/>
        <dbReference type="Rhea" id="RHEA-COMP:11605"/>
        <dbReference type="ChEBI" id="CHEBI:15378"/>
        <dbReference type="ChEBI" id="CHEBI:30013"/>
        <dbReference type="ChEBI" id="CHEBI:30616"/>
        <dbReference type="ChEBI" id="CHEBI:61977"/>
        <dbReference type="ChEBI" id="CHEBI:456216"/>
        <dbReference type="EC" id="2.7.11.1"/>
    </reaction>
</comment>
<keyword evidence="4 10" id="KW-0547">Nucleotide-binding</keyword>